<evidence type="ECO:0000313" key="1">
    <source>
        <dbReference type="EMBL" id="WAM31096.1"/>
    </source>
</evidence>
<gene>
    <name evidence="1" type="ORF">OTJ99_001910</name>
</gene>
<accession>A0ABY7BJ86</accession>
<reference evidence="1" key="1">
    <citation type="submission" date="2022-12" db="EMBL/GenBank/DDBJ databases">
        <authorList>
            <person name="Bing R.G."/>
            <person name="Willard D.J."/>
            <person name="Manesh M.J.H."/>
            <person name="Laemthong T."/>
            <person name="Crosby J.R."/>
            <person name="Kelly R.M."/>
        </authorList>
    </citation>
    <scope>NUCLEOTIDE SEQUENCE</scope>
    <source>
        <strain evidence="1">DSM 8991</strain>
    </source>
</reference>
<dbReference type="Proteomes" id="UP001164745">
    <property type="component" value="Chromosome"/>
</dbReference>
<dbReference type="RefSeq" id="WP_045165662.1">
    <property type="nucleotide sequence ID" value="NZ_CP113864.1"/>
</dbReference>
<dbReference type="EMBL" id="CP113864">
    <property type="protein sequence ID" value="WAM31096.1"/>
    <property type="molecule type" value="Genomic_DNA"/>
</dbReference>
<keyword evidence="2" id="KW-1185">Reference proteome</keyword>
<organism evidence="1 2">
    <name type="scientific">Caldicellulosiruptor naganoensis</name>
    <dbReference type="NCBI Taxonomy" id="29324"/>
    <lineage>
        <taxon>Bacteria</taxon>
        <taxon>Bacillati</taxon>
        <taxon>Bacillota</taxon>
        <taxon>Bacillota incertae sedis</taxon>
        <taxon>Caldicellulosiruptorales</taxon>
        <taxon>Caldicellulosiruptoraceae</taxon>
        <taxon>Caldicellulosiruptor</taxon>
    </lineage>
</organism>
<proteinExistence type="predicted"/>
<evidence type="ECO:0000313" key="2">
    <source>
        <dbReference type="Proteomes" id="UP001164745"/>
    </source>
</evidence>
<protein>
    <submittedName>
        <fullName evidence="1">Uncharacterized protein</fullName>
    </submittedName>
</protein>
<name>A0ABY7BJ86_9FIRM</name>
<sequence length="87" mass="10422">MKCIFLILLLAAMVYLCLPKVFEIEAEVKECVKIRLKFKFLIFYIKTFSYKFPNRSKYKEVPIVKKKGNAVLKIYGSFSKYFYRFPV</sequence>